<dbReference type="PROSITE" id="PS51257">
    <property type="entry name" value="PROKAR_LIPOPROTEIN"/>
    <property type="match status" value="1"/>
</dbReference>
<dbReference type="AlphaFoldDB" id="A0A7W3MSZ2"/>
<evidence type="ECO:0000256" key="2">
    <source>
        <dbReference type="SAM" id="SignalP"/>
    </source>
</evidence>
<dbReference type="Gene3D" id="2.50.20.20">
    <property type="match status" value="1"/>
</dbReference>
<evidence type="ECO:0008006" key="5">
    <source>
        <dbReference type="Google" id="ProtNLM"/>
    </source>
</evidence>
<sequence length="291" mass="31032">MYRRLTAIAAASGALLLTLTGCFGDPAGTGADAGGAVKLAANEILAKVSDKAGQSDTFRMKMTMDMRLTQEGLTVDTTTESDMAVRLRPAVALQGTMRVQASAGGTDLQDAPSMQMIFIDGSYYLNMGDPKLTGGKPWGRVSLEGLTGMGGADLSKEAQRQSPAEMARILTAAPDVKETGKETVDGVQTTRYEGTIDLQRDLAKLNQGQDSQELAETYRELGASTMRISLWVGPDSLPRKQTSQMTLKDGGSMTVTMVYRDYGKPVQISAPPADQVGEFRLPGVPQIPTRT</sequence>
<evidence type="ECO:0000313" key="4">
    <source>
        <dbReference type="Proteomes" id="UP000539313"/>
    </source>
</evidence>
<dbReference type="Proteomes" id="UP000539313">
    <property type="component" value="Unassembled WGS sequence"/>
</dbReference>
<keyword evidence="2" id="KW-0732">Signal</keyword>
<accession>A0A7W3MSZ2</accession>
<evidence type="ECO:0000313" key="3">
    <source>
        <dbReference type="EMBL" id="MBA9001327.1"/>
    </source>
</evidence>
<gene>
    <name evidence="3" type="ORF">HNR21_000209</name>
</gene>
<dbReference type="EMBL" id="JACJII010000001">
    <property type="protein sequence ID" value="MBA9001327.1"/>
    <property type="molecule type" value="Genomic_DNA"/>
</dbReference>
<feature type="chain" id="PRO_5030556493" description="Lipoprotein" evidence="2">
    <location>
        <begin position="25"/>
        <end position="291"/>
    </location>
</feature>
<comment type="caution">
    <text evidence="3">The sequence shown here is derived from an EMBL/GenBank/DDBJ whole genome shotgun (WGS) entry which is preliminary data.</text>
</comment>
<name>A0A7W3MSZ2_9ACTN</name>
<feature type="signal peptide" evidence="2">
    <location>
        <begin position="1"/>
        <end position="24"/>
    </location>
</feature>
<dbReference type="RefSeq" id="WP_182703676.1">
    <property type="nucleotide sequence ID" value="NZ_JACJII010000001.1"/>
</dbReference>
<feature type="region of interest" description="Disordered" evidence="1">
    <location>
        <begin position="269"/>
        <end position="291"/>
    </location>
</feature>
<evidence type="ECO:0000256" key="1">
    <source>
        <dbReference type="SAM" id="MobiDB-lite"/>
    </source>
</evidence>
<proteinExistence type="predicted"/>
<protein>
    <recommendedName>
        <fullName evidence="5">Lipoprotein</fullName>
    </recommendedName>
</protein>
<reference evidence="3 4" key="1">
    <citation type="submission" date="2020-08" db="EMBL/GenBank/DDBJ databases">
        <title>Sequencing the genomes of 1000 actinobacteria strains.</title>
        <authorList>
            <person name="Klenk H.-P."/>
        </authorList>
    </citation>
    <scope>NUCLEOTIDE SEQUENCE [LARGE SCALE GENOMIC DNA]</scope>
    <source>
        <strain evidence="3 4">DSM 45823</strain>
    </source>
</reference>
<dbReference type="InterPro" id="IPR029046">
    <property type="entry name" value="LolA/LolB/LppX"/>
</dbReference>
<organism evidence="3 4">
    <name type="scientific">Thermomonospora cellulosilytica</name>
    <dbReference type="NCBI Taxonomy" id="1411118"/>
    <lineage>
        <taxon>Bacteria</taxon>
        <taxon>Bacillati</taxon>
        <taxon>Actinomycetota</taxon>
        <taxon>Actinomycetes</taxon>
        <taxon>Streptosporangiales</taxon>
        <taxon>Thermomonosporaceae</taxon>
        <taxon>Thermomonospora</taxon>
    </lineage>
</organism>
<keyword evidence="4" id="KW-1185">Reference proteome</keyword>
<dbReference type="SUPFAM" id="SSF89392">
    <property type="entry name" value="Prokaryotic lipoproteins and lipoprotein localization factors"/>
    <property type="match status" value="1"/>
</dbReference>